<sequence length="479" mass="53642">MAIFNSDDLIKATLGKLNEIITGGDDYAPANRNNFVSWIMPGMPFSESDFEFLEKGFNGKDATEVRKLVMQAADFAMFSDLVPDPTAIYDADQSQTMDRNSQERLSKIYGNILKFAKVTNLSPTDTEKEKMDKFKKLLYTIKEEKNLVTDEVKSSVVEGPVLQAYTEKMYAYEEAALLYNLKRINAATSDDKTAVMDFSVNAPIYRNKVKASMNSWTGAGYKNEVEDMQAYIAQVTGRSMASWFAELRDVYERAAFTESMIDFTFHPVRLYPANFYKQSWMDFSFSENEYTSHSDKTTTAWNVGGGANFGLWGAKASADRKTEKTHNSVETSHYSMKFGLTQVKIMRPWFGTELFSCRGWKLDPGTWSFGNPQLSDGGNPPNGSFIAYSTNAIFAKDLEITFDKSAWEGSSFRSQFNASASAGWGPLRLKGGYSRGEEVHDFHSEDTGQGISCKGIQLLGFVNRLVGTCPNPDPNAKFD</sequence>
<evidence type="ECO:0000313" key="2">
    <source>
        <dbReference type="Proteomes" id="UP000028007"/>
    </source>
</evidence>
<gene>
    <name evidence="1" type="ORF">N180_09795</name>
</gene>
<dbReference type="eggNOG" id="ENOG502Z7RV">
    <property type="taxonomic scope" value="Bacteria"/>
</dbReference>
<proteinExistence type="predicted"/>
<name>A0A081PEK4_9SPHI</name>
<dbReference type="EMBL" id="JNFF01000083">
    <property type="protein sequence ID" value="KEQ29127.1"/>
    <property type="molecule type" value="Genomic_DNA"/>
</dbReference>
<comment type="caution">
    <text evidence="1">The sequence shown here is derived from an EMBL/GenBank/DDBJ whole genome shotgun (WGS) entry which is preliminary data.</text>
</comment>
<dbReference type="AlphaFoldDB" id="A0A081PEK4"/>
<evidence type="ECO:0000313" key="1">
    <source>
        <dbReference type="EMBL" id="KEQ29127.1"/>
    </source>
</evidence>
<protein>
    <submittedName>
        <fullName evidence="1">Uncharacterized protein</fullName>
    </submittedName>
</protein>
<keyword evidence="2" id="KW-1185">Reference proteome</keyword>
<dbReference type="Proteomes" id="UP000028007">
    <property type="component" value="Unassembled WGS sequence"/>
</dbReference>
<reference evidence="1 2" key="1">
    <citation type="journal article" date="1992" name="Int. J. Syst. Bacteriol.">
        <title>Sphingobacterium antarcticus sp. nov. a Psychrotrophic Bacterium from the Soils of Schirmacher Oasis, Antarctica.</title>
        <authorList>
            <person name="Shivaji S."/>
            <person name="Ray M.K."/>
            <person name="Rao N.S."/>
            <person name="Saiserr L."/>
            <person name="Jagannadham M.V."/>
            <person name="Kumar G.S."/>
            <person name="Reddy G."/>
            <person name="Bhargava P.M."/>
        </authorList>
    </citation>
    <scope>NUCLEOTIDE SEQUENCE [LARGE SCALE GENOMIC DNA]</scope>
    <source>
        <strain evidence="1 2">4BY</strain>
    </source>
</reference>
<accession>A0A081PEK4</accession>
<dbReference type="OrthoDB" id="1110562at2"/>
<dbReference type="RefSeq" id="WP_037442736.1">
    <property type="nucleotide sequence ID" value="NZ_JNFF01000083.1"/>
</dbReference>
<organism evidence="1 2">
    <name type="scientific">Pedobacter antarcticus 4BY</name>
    <dbReference type="NCBI Taxonomy" id="1358423"/>
    <lineage>
        <taxon>Bacteria</taxon>
        <taxon>Pseudomonadati</taxon>
        <taxon>Bacteroidota</taxon>
        <taxon>Sphingobacteriia</taxon>
        <taxon>Sphingobacteriales</taxon>
        <taxon>Sphingobacteriaceae</taxon>
        <taxon>Pedobacter</taxon>
    </lineage>
</organism>